<name>A0A0A0LA33_CUCSA</name>
<accession>A0A0A0LA33</accession>
<protein>
    <submittedName>
        <fullName evidence="1">Uncharacterized protein</fullName>
    </submittedName>
</protein>
<reference evidence="1 2" key="1">
    <citation type="journal article" date="2009" name="Nat. Genet.">
        <title>The genome of the cucumber, Cucumis sativus L.</title>
        <authorList>
            <person name="Huang S."/>
            <person name="Li R."/>
            <person name="Zhang Z."/>
            <person name="Li L."/>
            <person name="Gu X."/>
            <person name="Fan W."/>
            <person name="Lucas W.J."/>
            <person name="Wang X."/>
            <person name="Xie B."/>
            <person name="Ni P."/>
            <person name="Ren Y."/>
            <person name="Zhu H."/>
            <person name="Li J."/>
            <person name="Lin K."/>
            <person name="Jin W."/>
            <person name="Fei Z."/>
            <person name="Li G."/>
            <person name="Staub J."/>
            <person name="Kilian A."/>
            <person name="van der Vossen E.A."/>
            <person name="Wu Y."/>
            <person name="Guo J."/>
            <person name="He J."/>
            <person name="Jia Z."/>
            <person name="Ren Y."/>
            <person name="Tian G."/>
            <person name="Lu Y."/>
            <person name="Ruan J."/>
            <person name="Qian W."/>
            <person name="Wang M."/>
            <person name="Huang Q."/>
            <person name="Li B."/>
            <person name="Xuan Z."/>
            <person name="Cao J."/>
            <person name="Asan"/>
            <person name="Wu Z."/>
            <person name="Zhang J."/>
            <person name="Cai Q."/>
            <person name="Bai Y."/>
            <person name="Zhao B."/>
            <person name="Han Y."/>
            <person name="Li Y."/>
            <person name="Li X."/>
            <person name="Wang S."/>
            <person name="Shi Q."/>
            <person name="Liu S."/>
            <person name="Cho W.K."/>
            <person name="Kim J.Y."/>
            <person name="Xu Y."/>
            <person name="Heller-Uszynska K."/>
            <person name="Miao H."/>
            <person name="Cheng Z."/>
            <person name="Zhang S."/>
            <person name="Wu J."/>
            <person name="Yang Y."/>
            <person name="Kang H."/>
            <person name="Li M."/>
            <person name="Liang H."/>
            <person name="Ren X."/>
            <person name="Shi Z."/>
            <person name="Wen M."/>
            <person name="Jian M."/>
            <person name="Yang H."/>
            <person name="Zhang G."/>
            <person name="Yang Z."/>
            <person name="Chen R."/>
            <person name="Liu S."/>
            <person name="Li J."/>
            <person name="Ma L."/>
            <person name="Liu H."/>
            <person name="Zhou Y."/>
            <person name="Zhao J."/>
            <person name="Fang X."/>
            <person name="Li G."/>
            <person name="Fang L."/>
            <person name="Li Y."/>
            <person name="Liu D."/>
            <person name="Zheng H."/>
            <person name="Zhang Y."/>
            <person name="Qin N."/>
            <person name="Li Z."/>
            <person name="Yang G."/>
            <person name="Yang S."/>
            <person name="Bolund L."/>
            <person name="Kristiansen K."/>
            <person name="Zheng H."/>
            <person name="Li S."/>
            <person name="Zhang X."/>
            <person name="Yang H."/>
            <person name="Wang J."/>
            <person name="Sun R."/>
            <person name="Zhang B."/>
            <person name="Jiang S."/>
            <person name="Wang J."/>
            <person name="Du Y."/>
            <person name="Li S."/>
        </authorList>
    </citation>
    <scope>NUCLEOTIDE SEQUENCE [LARGE SCALE GENOMIC DNA]</scope>
    <source>
        <strain evidence="2">cv. 9930</strain>
    </source>
</reference>
<evidence type="ECO:0000313" key="1">
    <source>
        <dbReference type="EMBL" id="KGN58840.1"/>
    </source>
</evidence>
<keyword evidence="2" id="KW-1185">Reference proteome</keyword>
<sequence>MGFLSKVDIKKNCELYGAPAFWETNQEQKETQRVTEIDEIFRLRIRELETVQIQLIPWPVSFVLCAEKKIEKRLNERNGAADCPLPIGLFPIHAQSHLLYSQPPPPVTGH</sequence>
<evidence type="ECO:0000313" key="2">
    <source>
        <dbReference type="Proteomes" id="UP000029981"/>
    </source>
</evidence>
<organism evidence="1 2">
    <name type="scientific">Cucumis sativus</name>
    <name type="common">Cucumber</name>
    <dbReference type="NCBI Taxonomy" id="3659"/>
    <lineage>
        <taxon>Eukaryota</taxon>
        <taxon>Viridiplantae</taxon>
        <taxon>Streptophyta</taxon>
        <taxon>Embryophyta</taxon>
        <taxon>Tracheophyta</taxon>
        <taxon>Spermatophyta</taxon>
        <taxon>Magnoliopsida</taxon>
        <taxon>eudicotyledons</taxon>
        <taxon>Gunneridae</taxon>
        <taxon>Pentapetalae</taxon>
        <taxon>rosids</taxon>
        <taxon>fabids</taxon>
        <taxon>Cucurbitales</taxon>
        <taxon>Cucurbitaceae</taxon>
        <taxon>Benincaseae</taxon>
        <taxon>Cucumis</taxon>
    </lineage>
</organism>
<gene>
    <name evidence="1" type="ORF">Csa_3G733940</name>
</gene>
<reference evidence="1 2" key="4">
    <citation type="journal article" date="2011" name="BMC Genomics">
        <title>RNA-Seq improves annotation of protein-coding genes in the cucumber genome.</title>
        <authorList>
            <person name="Li Z."/>
            <person name="Zhang Z."/>
            <person name="Yan P."/>
            <person name="Huang S."/>
            <person name="Fei Z."/>
            <person name="Lin K."/>
        </authorList>
    </citation>
    <scope>NUCLEOTIDE SEQUENCE [LARGE SCALE GENOMIC DNA]</scope>
    <source>
        <strain evidence="2">cv. 9930</strain>
    </source>
</reference>
<dbReference type="AlphaFoldDB" id="A0A0A0LA33"/>
<dbReference type="Proteomes" id="UP000029981">
    <property type="component" value="Chromosome 3"/>
</dbReference>
<dbReference type="Gramene" id="KGN58840">
    <property type="protein sequence ID" value="KGN58840"/>
    <property type="gene ID" value="Csa_3G733940"/>
</dbReference>
<reference evidence="1 2" key="3">
    <citation type="journal article" date="2010" name="BMC Genomics">
        <title>Transcriptome sequencing and comparative analysis of cucumber flowers with different sex types.</title>
        <authorList>
            <person name="Guo S."/>
            <person name="Zheng Y."/>
            <person name="Joung J.G."/>
            <person name="Liu S."/>
            <person name="Zhang Z."/>
            <person name="Crasta O.R."/>
            <person name="Sobral B.W."/>
            <person name="Xu Y."/>
            <person name="Huang S."/>
            <person name="Fei Z."/>
        </authorList>
    </citation>
    <scope>NUCLEOTIDE SEQUENCE [LARGE SCALE GENOMIC DNA]</scope>
    <source>
        <strain evidence="2">cv. 9930</strain>
    </source>
</reference>
<reference evidence="1 2" key="2">
    <citation type="journal article" date="2009" name="PLoS ONE">
        <title>An integrated genetic and cytogenetic map of the cucumber genome.</title>
        <authorList>
            <person name="Ren Y."/>
            <person name="Zhang Z."/>
            <person name="Liu J."/>
            <person name="Staub J.E."/>
            <person name="Han Y."/>
            <person name="Cheng Z."/>
            <person name="Li X."/>
            <person name="Lu J."/>
            <person name="Miao H."/>
            <person name="Kang H."/>
            <person name="Xie B."/>
            <person name="Gu X."/>
            <person name="Wang X."/>
            <person name="Du Y."/>
            <person name="Jin W."/>
            <person name="Huang S."/>
        </authorList>
    </citation>
    <scope>NUCLEOTIDE SEQUENCE [LARGE SCALE GENOMIC DNA]</scope>
    <source>
        <strain evidence="2">cv. 9930</strain>
    </source>
</reference>
<proteinExistence type="predicted"/>
<dbReference type="EMBL" id="CM002924">
    <property type="protein sequence ID" value="KGN58840.1"/>
    <property type="molecule type" value="Genomic_DNA"/>
</dbReference>